<reference evidence="2" key="3">
    <citation type="submission" date="2025-08" db="UniProtKB">
        <authorList>
            <consortium name="Ensembl"/>
        </authorList>
    </citation>
    <scope>IDENTIFICATION</scope>
</reference>
<reference evidence="2" key="2">
    <citation type="submission" date="2020-02" db="EMBL/GenBank/DDBJ databases">
        <title>Esox lucius (northern pike) genome, fEsoLuc1, primary haplotype.</title>
        <authorList>
            <person name="Myers G."/>
            <person name="Karagic N."/>
            <person name="Meyer A."/>
            <person name="Pippel M."/>
            <person name="Reichard M."/>
            <person name="Winkler S."/>
            <person name="Tracey A."/>
            <person name="Sims Y."/>
            <person name="Howe K."/>
            <person name="Rhie A."/>
            <person name="Formenti G."/>
            <person name="Durbin R."/>
            <person name="Fedrigo O."/>
            <person name="Jarvis E.D."/>
        </authorList>
    </citation>
    <scope>NUCLEOTIDE SEQUENCE [LARGE SCALE GENOMIC DNA]</scope>
</reference>
<reference evidence="3" key="1">
    <citation type="journal article" date="2014" name="PLoS ONE">
        <title>The genome and linkage map of the northern pike (Esox lucius): conserved synteny revealed between the salmonid sister group and the Neoteleostei.</title>
        <authorList>
            <person name="Rondeau E.B."/>
            <person name="Minkley D.R."/>
            <person name="Leong J.S."/>
            <person name="Messmer A.M."/>
            <person name="Jantzen J.R."/>
            <person name="von Schalburg K.R."/>
            <person name="Lemon C."/>
            <person name="Bird N.H."/>
            <person name="Koop B.F."/>
        </authorList>
    </citation>
    <scope>NUCLEOTIDE SEQUENCE</scope>
</reference>
<dbReference type="GeneTree" id="ENSGT00990000206200"/>
<dbReference type="CDD" id="cd00063">
    <property type="entry name" value="FN3"/>
    <property type="match status" value="1"/>
</dbReference>
<dbReference type="InterPro" id="IPR036116">
    <property type="entry name" value="FN3_sf"/>
</dbReference>
<organism evidence="2 3">
    <name type="scientific">Esox lucius</name>
    <name type="common">Northern pike</name>
    <dbReference type="NCBI Taxonomy" id="8010"/>
    <lineage>
        <taxon>Eukaryota</taxon>
        <taxon>Metazoa</taxon>
        <taxon>Chordata</taxon>
        <taxon>Craniata</taxon>
        <taxon>Vertebrata</taxon>
        <taxon>Euteleostomi</taxon>
        <taxon>Actinopterygii</taxon>
        <taxon>Neopterygii</taxon>
        <taxon>Teleostei</taxon>
        <taxon>Protacanthopterygii</taxon>
        <taxon>Esociformes</taxon>
        <taxon>Esocidae</taxon>
        <taxon>Esox</taxon>
    </lineage>
</organism>
<dbReference type="PROSITE" id="PS50853">
    <property type="entry name" value="FN3"/>
    <property type="match status" value="1"/>
</dbReference>
<dbReference type="SUPFAM" id="SSF49265">
    <property type="entry name" value="Fibronectin type III"/>
    <property type="match status" value="1"/>
</dbReference>
<name>A0A3P8YGB7_ESOLU</name>
<evidence type="ECO:0000313" key="3">
    <source>
        <dbReference type="Proteomes" id="UP000265140"/>
    </source>
</evidence>
<dbReference type="InterPro" id="IPR003961">
    <property type="entry name" value="FN3_dom"/>
</dbReference>
<evidence type="ECO:0000259" key="1">
    <source>
        <dbReference type="PROSITE" id="PS50853"/>
    </source>
</evidence>
<dbReference type="AlphaFoldDB" id="A0A3P8YGB7"/>
<feature type="domain" description="Fibronectin type-III" evidence="1">
    <location>
        <begin position="116"/>
        <end position="204"/>
    </location>
</feature>
<dbReference type="Pfam" id="PF00041">
    <property type="entry name" value="fn3"/>
    <property type="match status" value="1"/>
</dbReference>
<dbReference type="OMA" id="IAVINNT"/>
<dbReference type="InterPro" id="IPR013783">
    <property type="entry name" value="Ig-like_fold"/>
</dbReference>
<reference evidence="2" key="4">
    <citation type="submission" date="2025-09" db="UniProtKB">
        <authorList>
            <consortium name="Ensembl"/>
        </authorList>
    </citation>
    <scope>IDENTIFICATION</scope>
</reference>
<dbReference type="InParanoid" id="A0A3P8YGB7"/>
<sequence>MTTTAGTMTTTAGTMTTTAGTTDMATTTAGAPAAINPHLLPRPTRWRTLPPHQFVGVEVDYDDQSEEEEGRIHTTGTLCDFDPCLHLQRTCPEVRESKGRSCRCPGLTPPSVTPDPVVGLEVWDVWPEAVRVRWCAPYSSVSMFSVWALGDSDSMLSNSSVSSWSRQASVYGLEPGRRYHVCVRAANQAGKSHIRCVPVSTPIAVEATVLYVLVGLCSALVIAVINNTCRACTGPEGQLHPSAPRHTRIALVTRQPS</sequence>
<dbReference type="Bgee" id="ENSELUG00000014961">
    <property type="expression patterns" value="Expressed in heart and 5 other cell types or tissues"/>
</dbReference>
<dbReference type="STRING" id="8010.ENSELUP00000014965"/>
<dbReference type="Proteomes" id="UP000265140">
    <property type="component" value="Chromosome 20"/>
</dbReference>
<proteinExistence type="predicted"/>
<evidence type="ECO:0000313" key="2">
    <source>
        <dbReference type="Ensembl" id="ENSELUP00000014965.3"/>
    </source>
</evidence>
<keyword evidence="3" id="KW-1185">Reference proteome</keyword>
<dbReference type="Gene3D" id="2.60.40.10">
    <property type="entry name" value="Immunoglobulins"/>
    <property type="match status" value="1"/>
</dbReference>
<protein>
    <recommendedName>
        <fullName evidence="1">Fibronectin type-III domain-containing protein</fullName>
    </recommendedName>
</protein>
<dbReference type="SMART" id="SM00060">
    <property type="entry name" value="FN3"/>
    <property type="match status" value="1"/>
</dbReference>
<accession>A0A3P8YGB7</accession>
<dbReference type="Ensembl" id="ENSELUT00000023924.3">
    <property type="protein sequence ID" value="ENSELUP00000014965.3"/>
    <property type="gene ID" value="ENSELUG00000014961.3"/>
</dbReference>